<gene>
    <name evidence="9" type="ORF">APUU_10291S</name>
</gene>
<proteinExistence type="inferred from homology"/>
<evidence type="ECO:0000256" key="8">
    <source>
        <dbReference type="SAM" id="Phobius"/>
    </source>
</evidence>
<dbReference type="PANTHER" id="PTHR43549">
    <property type="entry name" value="MULTIDRUG RESISTANCE PROTEIN YPNP-RELATED"/>
    <property type="match status" value="1"/>
</dbReference>
<dbReference type="PANTHER" id="PTHR43549:SF2">
    <property type="entry name" value="MULTIDRUG RESISTANCE PROTEIN NORM-RELATED"/>
    <property type="match status" value="1"/>
</dbReference>
<dbReference type="GO" id="GO:0005886">
    <property type="term" value="C:plasma membrane"/>
    <property type="evidence" value="ECO:0007669"/>
    <property type="project" value="UniProtKB-SubCell"/>
</dbReference>
<reference evidence="9" key="1">
    <citation type="submission" date="2021-01" db="EMBL/GenBank/DDBJ databases">
        <authorList>
            <consortium name="Aspergillus puulaauensis MK2 genome sequencing consortium"/>
            <person name="Kazuki M."/>
            <person name="Futagami T."/>
        </authorList>
    </citation>
    <scope>NUCLEOTIDE SEQUENCE</scope>
    <source>
        <strain evidence="9">MK2</strain>
    </source>
</reference>
<evidence type="ECO:0000256" key="5">
    <source>
        <dbReference type="ARBA" id="ARBA00022692"/>
    </source>
</evidence>
<keyword evidence="4" id="KW-1003">Cell membrane</keyword>
<evidence type="ECO:0000313" key="9">
    <source>
        <dbReference type="EMBL" id="BCS17463.1"/>
    </source>
</evidence>
<evidence type="ECO:0000256" key="7">
    <source>
        <dbReference type="ARBA" id="ARBA00023136"/>
    </source>
</evidence>
<comment type="similarity">
    <text evidence="2">Belongs to the multi antimicrobial extrusion (MATE) (TC 2.A.66.1) family.</text>
</comment>
<dbReference type="EMBL" id="AP024443">
    <property type="protein sequence ID" value="BCS17463.1"/>
    <property type="molecule type" value="Genomic_DNA"/>
</dbReference>
<feature type="transmembrane region" description="Helical" evidence="8">
    <location>
        <begin position="166"/>
        <end position="183"/>
    </location>
</feature>
<feature type="transmembrane region" description="Helical" evidence="8">
    <location>
        <begin position="321"/>
        <end position="342"/>
    </location>
</feature>
<feature type="transmembrane region" description="Helical" evidence="8">
    <location>
        <begin position="391"/>
        <end position="414"/>
    </location>
</feature>
<evidence type="ECO:0000256" key="2">
    <source>
        <dbReference type="ARBA" id="ARBA00010199"/>
    </source>
</evidence>
<sequence length="490" mass="54050">MAPNLEARHVEVVASEDLYADDTRETLGSGNIFSLKWTVGDPWWQRSSYAGALFFNTGAFILPALYNTLVKIWIANINSSLVATTDIYTYIGTVAEVLNEGLPRAVWVTIADKEARSFKERVGLAYTLVVFQSLLGSIMSIAFAAAAKQFADAFVPHDIREASITYVRISAFSALSSAIEVAVSNATRALDKPDVPLVLSSIKFTVNIVLDFLFISKFHVGGWVPNVNMQAAIRLSCDLIAAAAGLCYFFFTTSIRSRQGIRQGSELPTLSAFVVLLKPGSITFLESAIRNALYLWLVHGVVAMSTEYATAWGVFTTIRWGLVMVPVQALEATTLTFSWFSLYRVVRPAALSVAIAVTIEIPLLIFMALFGCERFAFFLSQSDDVSGIVAHMWRTIDWCYVLYAVSTQLAALLLATRTSLYLAQSLISNLFYVLPWAIVCQVADLSPDNAWTYHSIVFGGSLVFSFGEILIIDVIWAMRFLRGQLSTRTV</sequence>
<keyword evidence="5 8" id="KW-0812">Transmembrane</keyword>
<feature type="transmembrane region" description="Helical" evidence="8">
    <location>
        <begin position="451"/>
        <end position="478"/>
    </location>
</feature>
<dbReference type="GO" id="GO:0015297">
    <property type="term" value="F:antiporter activity"/>
    <property type="evidence" value="ECO:0007669"/>
    <property type="project" value="InterPro"/>
</dbReference>
<keyword evidence="3" id="KW-0813">Transport</keyword>
<organism evidence="9 10">
    <name type="scientific">Aspergillus puulaauensis</name>
    <dbReference type="NCBI Taxonomy" id="1220207"/>
    <lineage>
        <taxon>Eukaryota</taxon>
        <taxon>Fungi</taxon>
        <taxon>Dikarya</taxon>
        <taxon>Ascomycota</taxon>
        <taxon>Pezizomycotina</taxon>
        <taxon>Eurotiomycetes</taxon>
        <taxon>Eurotiomycetidae</taxon>
        <taxon>Eurotiales</taxon>
        <taxon>Aspergillaceae</taxon>
        <taxon>Aspergillus</taxon>
    </lineage>
</organism>
<feature type="transmembrane region" description="Helical" evidence="8">
    <location>
        <begin position="231"/>
        <end position="251"/>
    </location>
</feature>
<feature type="transmembrane region" description="Helical" evidence="8">
    <location>
        <begin position="421"/>
        <end position="439"/>
    </location>
</feature>
<comment type="subcellular location">
    <subcellularLocation>
        <location evidence="1">Cell membrane</location>
        <topology evidence="1">Multi-pass membrane protein</topology>
    </subcellularLocation>
</comment>
<dbReference type="Proteomes" id="UP000654913">
    <property type="component" value="Chromosome 1"/>
</dbReference>
<dbReference type="OrthoDB" id="2119662at2759"/>
<feature type="transmembrane region" description="Helical" evidence="8">
    <location>
        <begin position="293"/>
        <end position="315"/>
    </location>
</feature>
<keyword evidence="10" id="KW-1185">Reference proteome</keyword>
<accession>A0A7R7XAG7</accession>
<name>A0A7R7XAG7_9EURO</name>
<dbReference type="InterPro" id="IPR002528">
    <property type="entry name" value="MATE_fam"/>
</dbReference>
<evidence type="ECO:0000256" key="6">
    <source>
        <dbReference type="ARBA" id="ARBA00022989"/>
    </source>
</evidence>
<keyword evidence="7 8" id="KW-0472">Membrane</keyword>
<feature type="transmembrane region" description="Helical" evidence="8">
    <location>
        <begin position="195"/>
        <end position="215"/>
    </location>
</feature>
<feature type="transmembrane region" description="Helical" evidence="8">
    <location>
        <begin position="123"/>
        <end position="146"/>
    </location>
</feature>
<evidence type="ECO:0000313" key="10">
    <source>
        <dbReference type="Proteomes" id="UP000654913"/>
    </source>
</evidence>
<dbReference type="AlphaFoldDB" id="A0A7R7XAG7"/>
<dbReference type="Pfam" id="PF01554">
    <property type="entry name" value="MatE"/>
    <property type="match status" value="1"/>
</dbReference>
<dbReference type="GO" id="GO:0042910">
    <property type="term" value="F:xenobiotic transmembrane transporter activity"/>
    <property type="evidence" value="ECO:0007669"/>
    <property type="project" value="InterPro"/>
</dbReference>
<dbReference type="RefSeq" id="XP_041549657.1">
    <property type="nucleotide sequence ID" value="XM_041699163.1"/>
</dbReference>
<dbReference type="KEGG" id="apuu:APUU_10291S"/>
<evidence type="ECO:0000256" key="1">
    <source>
        <dbReference type="ARBA" id="ARBA00004651"/>
    </source>
</evidence>
<evidence type="ECO:0000256" key="3">
    <source>
        <dbReference type="ARBA" id="ARBA00022448"/>
    </source>
</evidence>
<reference evidence="9" key="2">
    <citation type="submission" date="2021-02" db="EMBL/GenBank/DDBJ databases">
        <title>Aspergillus puulaauensis MK2 genome sequence.</title>
        <authorList>
            <person name="Futagami T."/>
            <person name="Mori K."/>
            <person name="Kadooka C."/>
            <person name="Tanaka T."/>
        </authorList>
    </citation>
    <scope>NUCLEOTIDE SEQUENCE</scope>
    <source>
        <strain evidence="9">MK2</strain>
    </source>
</reference>
<feature type="transmembrane region" description="Helical" evidence="8">
    <location>
        <begin position="49"/>
        <end position="69"/>
    </location>
</feature>
<dbReference type="GeneID" id="64967468"/>
<protein>
    <submittedName>
        <fullName evidence="9">Uncharacterized protein</fullName>
    </submittedName>
</protein>
<feature type="transmembrane region" description="Helical" evidence="8">
    <location>
        <begin position="349"/>
        <end position="371"/>
    </location>
</feature>
<dbReference type="InterPro" id="IPR052031">
    <property type="entry name" value="Membrane_Transporter-Flippase"/>
</dbReference>
<evidence type="ECO:0000256" key="4">
    <source>
        <dbReference type="ARBA" id="ARBA00022475"/>
    </source>
</evidence>
<keyword evidence="6 8" id="KW-1133">Transmembrane helix</keyword>